<feature type="region of interest" description="Disordered" evidence="3">
    <location>
        <begin position="16"/>
        <end position="35"/>
    </location>
</feature>
<proteinExistence type="inferred from homology"/>
<dbReference type="InterPro" id="IPR049450">
    <property type="entry name" value="ACOT8-like_C"/>
</dbReference>
<evidence type="ECO:0000313" key="6">
    <source>
        <dbReference type="EMBL" id="MBP2191956.1"/>
    </source>
</evidence>
<dbReference type="CDD" id="cd03444">
    <property type="entry name" value="Thioesterase_II_repeat1"/>
    <property type="match status" value="1"/>
</dbReference>
<dbReference type="InterPro" id="IPR029069">
    <property type="entry name" value="HotDog_dom_sf"/>
</dbReference>
<keyword evidence="7" id="KW-1185">Reference proteome</keyword>
<feature type="domain" description="Acyl-CoA thioesterase-like N-terminal HotDog" evidence="4">
    <location>
        <begin position="51"/>
        <end position="125"/>
    </location>
</feature>
<keyword evidence="2 6" id="KW-0378">Hydrolase</keyword>
<dbReference type="Gene3D" id="2.40.160.210">
    <property type="entry name" value="Acyl-CoA thioesterase, double hotdog domain"/>
    <property type="match status" value="1"/>
</dbReference>
<evidence type="ECO:0000256" key="1">
    <source>
        <dbReference type="ARBA" id="ARBA00006538"/>
    </source>
</evidence>
<organism evidence="6 7">
    <name type="scientific">Nocardia goodfellowii</name>
    <dbReference type="NCBI Taxonomy" id="882446"/>
    <lineage>
        <taxon>Bacteria</taxon>
        <taxon>Bacillati</taxon>
        <taxon>Actinomycetota</taxon>
        <taxon>Actinomycetes</taxon>
        <taxon>Mycobacteriales</taxon>
        <taxon>Nocardiaceae</taxon>
        <taxon>Nocardia</taxon>
    </lineage>
</organism>
<dbReference type="InterPro" id="IPR003703">
    <property type="entry name" value="Acyl_CoA_thio"/>
</dbReference>
<dbReference type="Pfam" id="PF20789">
    <property type="entry name" value="4HBT_3C"/>
    <property type="match status" value="1"/>
</dbReference>
<comment type="caution">
    <text evidence="6">The sequence shown here is derived from an EMBL/GenBank/DDBJ whole genome shotgun (WGS) entry which is preliminary data.</text>
</comment>
<feature type="domain" description="Acyl-CoA thioesterase-like C-terminal" evidence="5">
    <location>
        <begin position="151"/>
        <end position="278"/>
    </location>
</feature>
<dbReference type="PANTHER" id="PTHR11066">
    <property type="entry name" value="ACYL-COA THIOESTERASE"/>
    <property type="match status" value="1"/>
</dbReference>
<dbReference type="PANTHER" id="PTHR11066:SF34">
    <property type="entry name" value="ACYL-COENZYME A THIOESTERASE 8"/>
    <property type="match status" value="1"/>
</dbReference>
<comment type="similarity">
    <text evidence="1">Belongs to the C/M/P thioester hydrolase family.</text>
</comment>
<evidence type="ECO:0000256" key="2">
    <source>
        <dbReference type="ARBA" id="ARBA00022801"/>
    </source>
</evidence>
<evidence type="ECO:0000259" key="5">
    <source>
        <dbReference type="Pfam" id="PF20789"/>
    </source>
</evidence>
<dbReference type="RefSeq" id="WP_209894352.1">
    <property type="nucleotide sequence ID" value="NZ_JAGGMR010000001.1"/>
</dbReference>
<dbReference type="CDD" id="cd03445">
    <property type="entry name" value="Thioesterase_II_repeat2"/>
    <property type="match status" value="1"/>
</dbReference>
<dbReference type="Proteomes" id="UP001519325">
    <property type="component" value="Unassembled WGS sequence"/>
</dbReference>
<evidence type="ECO:0000256" key="3">
    <source>
        <dbReference type="SAM" id="MobiDB-lite"/>
    </source>
</evidence>
<dbReference type="InterPro" id="IPR049449">
    <property type="entry name" value="TesB_ACOT8-like_N"/>
</dbReference>
<dbReference type="InterPro" id="IPR042171">
    <property type="entry name" value="Acyl-CoA_hotdog"/>
</dbReference>
<dbReference type="EMBL" id="JAGGMR010000001">
    <property type="protein sequence ID" value="MBP2191956.1"/>
    <property type="molecule type" value="Genomic_DNA"/>
</dbReference>
<protein>
    <submittedName>
        <fullName evidence="6">Acyl-CoA thioesterase-2</fullName>
        <ecNumber evidence="6">3.1.2.-</ecNumber>
    </submittedName>
</protein>
<accession>A0ABS4QJS9</accession>
<reference evidence="6 7" key="1">
    <citation type="submission" date="2021-03" db="EMBL/GenBank/DDBJ databases">
        <title>Sequencing the genomes of 1000 actinobacteria strains.</title>
        <authorList>
            <person name="Klenk H.-P."/>
        </authorList>
    </citation>
    <scope>NUCLEOTIDE SEQUENCE [LARGE SCALE GENOMIC DNA]</scope>
    <source>
        <strain evidence="6 7">DSM 45516</strain>
    </source>
</reference>
<dbReference type="EC" id="3.1.2.-" evidence="6"/>
<evidence type="ECO:0000313" key="7">
    <source>
        <dbReference type="Proteomes" id="UP001519325"/>
    </source>
</evidence>
<gene>
    <name evidence="6" type="ORF">BJ987_004857</name>
</gene>
<sequence>MPDLWTDLLSCLELHPSTAPTRDGDPKPRAADRPSTLATFEGPNQHLEYHRLFGGQLLGQFLRAADLACPDKAVKSAHVLFAREGKSDAPVRYVVQIQHRGRSFATLAITARQKGEVVATAAVSMHAAEDGPEHQTVAQVPPVLAPEHRVRLDLIPWETRAIGDLDAPAAHEPDYDLWMRTPEVGAELGQALIAYATDLNLIGTALRPMAGFGQRGNGTAFTSATTSHTVWFHRPFRVDDWLLMRHHSPVLAHGRCFGRGEVLTADGTLVASFAQEALLRFRP</sequence>
<evidence type="ECO:0000259" key="4">
    <source>
        <dbReference type="Pfam" id="PF13622"/>
    </source>
</evidence>
<feature type="compositionally biased region" description="Basic and acidic residues" evidence="3">
    <location>
        <begin position="22"/>
        <end position="32"/>
    </location>
</feature>
<dbReference type="Pfam" id="PF13622">
    <property type="entry name" value="4HBT_3"/>
    <property type="match status" value="1"/>
</dbReference>
<dbReference type="SUPFAM" id="SSF54637">
    <property type="entry name" value="Thioesterase/thiol ester dehydrase-isomerase"/>
    <property type="match status" value="2"/>
</dbReference>
<name>A0ABS4QJS9_9NOCA</name>
<dbReference type="GO" id="GO:0016787">
    <property type="term" value="F:hydrolase activity"/>
    <property type="evidence" value="ECO:0007669"/>
    <property type="project" value="UniProtKB-KW"/>
</dbReference>